<keyword evidence="4" id="KW-0378">Hydrolase</keyword>
<feature type="chain" id="PRO_5008266338" evidence="6">
    <location>
        <begin position="19"/>
        <end position="544"/>
    </location>
</feature>
<evidence type="ECO:0000256" key="6">
    <source>
        <dbReference type="SAM" id="SignalP"/>
    </source>
</evidence>
<keyword evidence="5" id="KW-0325">Glycoprotein</keyword>
<dbReference type="SUPFAM" id="SSF53474">
    <property type="entry name" value="alpha/beta-Hydrolases"/>
    <property type="match status" value="1"/>
</dbReference>
<reference evidence="8" key="1">
    <citation type="submission" date="2014-12" db="EMBL/GenBank/DDBJ databases">
        <title>Genome Sequence of Valsa Canker Pathogens Uncovers a Specific Adaption of Colonization on Woody Bark.</title>
        <authorList>
            <person name="Yin Z."/>
            <person name="Liu H."/>
            <person name="Gao X."/>
            <person name="Li Z."/>
            <person name="Song N."/>
            <person name="Ke X."/>
            <person name="Dai Q."/>
            <person name="Wu Y."/>
            <person name="Sun Y."/>
            <person name="Xu J.-R."/>
            <person name="Kang Z.K."/>
            <person name="Wang L."/>
            <person name="Huang L."/>
        </authorList>
    </citation>
    <scope>NUCLEOTIDE SEQUENCE [LARGE SCALE GENOMIC DNA]</scope>
    <source>
        <strain evidence="8">SXYL134</strain>
    </source>
</reference>
<gene>
    <name evidence="7" type="ORF">VP1G_08643</name>
</gene>
<keyword evidence="2 7" id="KW-0645">Protease</keyword>
<dbReference type="Gene3D" id="3.40.50.1820">
    <property type="entry name" value="alpha/beta hydrolase"/>
    <property type="match status" value="2"/>
</dbReference>
<comment type="similarity">
    <text evidence="1">Belongs to the peptidase S28 family.</text>
</comment>
<organism evidence="7 8">
    <name type="scientific">Cytospora mali</name>
    <name type="common">Apple Valsa canker fungus</name>
    <name type="synonym">Valsa mali</name>
    <dbReference type="NCBI Taxonomy" id="578113"/>
    <lineage>
        <taxon>Eukaryota</taxon>
        <taxon>Fungi</taxon>
        <taxon>Dikarya</taxon>
        <taxon>Ascomycota</taxon>
        <taxon>Pezizomycotina</taxon>
        <taxon>Sordariomycetes</taxon>
        <taxon>Sordariomycetidae</taxon>
        <taxon>Diaporthales</taxon>
        <taxon>Cytosporaceae</taxon>
        <taxon>Cytospora</taxon>
    </lineage>
</organism>
<name>A0A194VC50_CYTMA</name>
<evidence type="ECO:0000313" key="8">
    <source>
        <dbReference type="Proteomes" id="UP000078576"/>
    </source>
</evidence>
<dbReference type="OrthoDB" id="1735038at2759"/>
<evidence type="ECO:0000256" key="5">
    <source>
        <dbReference type="ARBA" id="ARBA00023180"/>
    </source>
</evidence>
<evidence type="ECO:0000313" key="7">
    <source>
        <dbReference type="EMBL" id="KUI61468.1"/>
    </source>
</evidence>
<keyword evidence="3 6" id="KW-0732">Signal</keyword>
<dbReference type="PANTHER" id="PTHR11010">
    <property type="entry name" value="PROTEASE S28 PRO-X CARBOXYPEPTIDASE-RELATED"/>
    <property type="match status" value="1"/>
</dbReference>
<dbReference type="FunFam" id="3.40.50.1820:FF:000165">
    <property type="entry name" value="Serine peptidase, putative"/>
    <property type="match status" value="1"/>
</dbReference>
<accession>A0A194VC50</accession>
<dbReference type="EMBL" id="KN714777">
    <property type="protein sequence ID" value="KUI61468.1"/>
    <property type="molecule type" value="Genomic_DNA"/>
</dbReference>
<dbReference type="AlphaFoldDB" id="A0A194VC50"/>
<keyword evidence="8" id="KW-1185">Reference proteome</keyword>
<protein>
    <submittedName>
        <fullName evidence="7">Serine protease EDA2</fullName>
    </submittedName>
</protein>
<evidence type="ECO:0000256" key="1">
    <source>
        <dbReference type="ARBA" id="ARBA00011079"/>
    </source>
</evidence>
<dbReference type="Pfam" id="PF05577">
    <property type="entry name" value="Peptidase_S28"/>
    <property type="match status" value="1"/>
</dbReference>
<proteinExistence type="inferred from homology"/>
<dbReference type="GO" id="GO:0070008">
    <property type="term" value="F:serine-type exopeptidase activity"/>
    <property type="evidence" value="ECO:0007669"/>
    <property type="project" value="InterPro"/>
</dbReference>
<sequence>MKSAVVLATSLLTSSAWAITAPSKKLVPPPLRKTEPLIDGKIQKRDTDGQGVFQQLLDHSDPSLGTFNQSFWWSTEFWQGPGSPVVFFTPGEVAAYYYTGYLTNETITGQFAQAIGGAVVMMEHRYWGESSPYSVLSTENLTYLTLDNAILDTTYFANNVKLPFDSNGTSNAANAPWVFSGGSYSGALSAWTESVAPGTFWAYHASSAVVEAIYDFWEYFDPVAQGMPQNCSTDVKKVISYVDGILLGNDTSAKQALKEQFGLSGLKHDDDFASVLENGPWLWQSNQFYTGYSSFYAWCDTIENVGSLYPNATTVPGAEGVGLEKALDGYATWVSEYLVPGYCESYGYQDFDGEYNLECFDSYNASSPIYTDWTMDNVVDRQWEWLLCNEPFAFWQDGAAYGTPSIVSSLVSAEYWQRQCPLYFPGPGTVGSEDGKNVSATNTFTKGWDIAGTTTRLIFTNGQYDPWKDATVSSDFKPGGPYNGTADAPVQVIPDGIHCSDMIAENGVVNAGVQAAIDNEISVISNWVEEYYTEKKKRRVVRRS</sequence>
<feature type="signal peptide" evidence="6">
    <location>
        <begin position="1"/>
        <end position="18"/>
    </location>
</feature>
<evidence type="ECO:0000256" key="3">
    <source>
        <dbReference type="ARBA" id="ARBA00022729"/>
    </source>
</evidence>
<dbReference type="InterPro" id="IPR008758">
    <property type="entry name" value="Peptidase_S28"/>
</dbReference>
<dbReference type="GO" id="GO:0006508">
    <property type="term" value="P:proteolysis"/>
    <property type="evidence" value="ECO:0007669"/>
    <property type="project" value="UniProtKB-KW"/>
</dbReference>
<dbReference type="InterPro" id="IPR029058">
    <property type="entry name" value="AB_hydrolase_fold"/>
</dbReference>
<dbReference type="Proteomes" id="UP000078576">
    <property type="component" value="Unassembled WGS sequence"/>
</dbReference>
<dbReference type="GO" id="GO:0008239">
    <property type="term" value="F:dipeptidyl-peptidase activity"/>
    <property type="evidence" value="ECO:0007669"/>
    <property type="project" value="TreeGrafter"/>
</dbReference>
<evidence type="ECO:0000256" key="2">
    <source>
        <dbReference type="ARBA" id="ARBA00022670"/>
    </source>
</evidence>
<dbReference type="PANTHER" id="PTHR11010:SF23">
    <property type="entry name" value="SERINE PEPTIDASE"/>
    <property type="match status" value="1"/>
</dbReference>
<evidence type="ECO:0000256" key="4">
    <source>
        <dbReference type="ARBA" id="ARBA00022801"/>
    </source>
</evidence>